<dbReference type="GO" id="GO:0016020">
    <property type="term" value="C:membrane"/>
    <property type="evidence" value="ECO:0007669"/>
    <property type="project" value="UniProtKB-SubCell"/>
</dbReference>
<evidence type="ECO:0000256" key="1">
    <source>
        <dbReference type="ARBA" id="ARBA00004141"/>
    </source>
</evidence>
<feature type="transmembrane region" description="Helical" evidence="6">
    <location>
        <begin position="371"/>
        <end position="400"/>
    </location>
</feature>
<evidence type="ECO:0000313" key="8">
    <source>
        <dbReference type="EMBL" id="SGZ39188.1"/>
    </source>
</evidence>
<feature type="transmembrane region" description="Helical" evidence="6">
    <location>
        <begin position="458"/>
        <end position="476"/>
    </location>
</feature>
<feature type="transmembrane region" description="Helical" evidence="6">
    <location>
        <begin position="828"/>
        <end position="850"/>
    </location>
</feature>
<keyword evidence="9" id="KW-1185">Reference proteome</keyword>
<feature type="transmembrane region" description="Helical" evidence="6">
    <location>
        <begin position="343"/>
        <end position="359"/>
    </location>
</feature>
<evidence type="ECO:0000259" key="7">
    <source>
        <dbReference type="Pfam" id="PF00324"/>
    </source>
</evidence>
<feature type="transmembrane region" description="Helical" evidence="6">
    <location>
        <begin position="786"/>
        <end position="803"/>
    </location>
</feature>
<dbReference type="InterPro" id="IPR050524">
    <property type="entry name" value="APC_YAT"/>
</dbReference>
<name>A0A1L0B063_9ASCO</name>
<keyword evidence="2 6" id="KW-0812">Transmembrane</keyword>
<dbReference type="InterPro" id="IPR004841">
    <property type="entry name" value="AA-permease/SLC12A_dom"/>
</dbReference>
<feature type="compositionally biased region" description="Polar residues" evidence="5">
    <location>
        <begin position="73"/>
        <end position="90"/>
    </location>
</feature>
<evidence type="ECO:0000313" key="9">
    <source>
        <dbReference type="Proteomes" id="UP000183365"/>
    </source>
</evidence>
<dbReference type="GO" id="GO:0015171">
    <property type="term" value="F:amino acid transmembrane transporter activity"/>
    <property type="evidence" value="ECO:0007669"/>
    <property type="project" value="TreeGrafter"/>
</dbReference>
<proteinExistence type="predicted"/>
<accession>A0A1L0B063</accession>
<dbReference type="PANTHER" id="PTHR43341:SF46">
    <property type="entry name" value="SPS-SENSOR COMPONENT SSY1"/>
    <property type="match status" value="1"/>
</dbReference>
<feature type="region of interest" description="Disordered" evidence="5">
    <location>
        <begin position="60"/>
        <end position="98"/>
    </location>
</feature>
<keyword evidence="3 6" id="KW-1133">Transmembrane helix</keyword>
<organism evidence="8 9">
    <name type="scientific">Hanseniaspora guilliermondii</name>
    <dbReference type="NCBI Taxonomy" id="56406"/>
    <lineage>
        <taxon>Eukaryota</taxon>
        <taxon>Fungi</taxon>
        <taxon>Dikarya</taxon>
        <taxon>Ascomycota</taxon>
        <taxon>Saccharomycotina</taxon>
        <taxon>Saccharomycetes</taxon>
        <taxon>Saccharomycodales</taxon>
        <taxon>Saccharomycodaceae</taxon>
        <taxon>Hanseniaspora</taxon>
    </lineage>
</organism>
<dbReference type="PANTHER" id="PTHR43341">
    <property type="entry name" value="AMINO ACID PERMEASE"/>
    <property type="match status" value="1"/>
</dbReference>
<feature type="transmembrane region" description="Helical" evidence="6">
    <location>
        <begin position="610"/>
        <end position="630"/>
    </location>
</feature>
<feature type="transmembrane region" description="Helical" evidence="6">
    <location>
        <begin position="420"/>
        <end position="446"/>
    </location>
</feature>
<dbReference type="Proteomes" id="UP000183365">
    <property type="component" value="Unassembled WGS sequence"/>
</dbReference>
<dbReference type="OrthoDB" id="3900342at2759"/>
<dbReference type="EMBL" id="FQNF01000019">
    <property type="protein sequence ID" value="SGZ39188.1"/>
    <property type="molecule type" value="Genomic_DNA"/>
</dbReference>
<gene>
    <name evidence="8" type="ORF">HGUI_01388</name>
</gene>
<feature type="transmembrane region" description="Helical" evidence="6">
    <location>
        <begin position="747"/>
        <end position="766"/>
    </location>
</feature>
<evidence type="ECO:0000256" key="4">
    <source>
        <dbReference type="ARBA" id="ARBA00023136"/>
    </source>
</evidence>
<feature type="transmembrane region" description="Helical" evidence="6">
    <location>
        <begin position="488"/>
        <end position="512"/>
    </location>
</feature>
<feature type="transmembrane region" description="Helical" evidence="6">
    <location>
        <begin position="706"/>
        <end position="726"/>
    </location>
</feature>
<evidence type="ECO:0000256" key="5">
    <source>
        <dbReference type="SAM" id="MobiDB-lite"/>
    </source>
</evidence>
<dbReference type="VEuPathDB" id="FungiDB:HGUI_01388"/>
<dbReference type="Gene3D" id="1.20.1740.10">
    <property type="entry name" value="Amino acid/polyamine transporter I"/>
    <property type="match status" value="1"/>
</dbReference>
<keyword evidence="4 6" id="KW-0472">Membrane</keyword>
<reference evidence="9" key="1">
    <citation type="submission" date="2016-11" db="EMBL/GenBank/DDBJ databases">
        <authorList>
            <person name="Guldener U."/>
        </authorList>
    </citation>
    <scope>NUCLEOTIDE SEQUENCE [LARGE SCALE GENOMIC DNA]</scope>
</reference>
<evidence type="ECO:0000256" key="3">
    <source>
        <dbReference type="ARBA" id="ARBA00022989"/>
    </source>
</evidence>
<dbReference type="Pfam" id="PF00324">
    <property type="entry name" value="AA_permease"/>
    <property type="match status" value="1"/>
</dbReference>
<evidence type="ECO:0000256" key="6">
    <source>
        <dbReference type="SAM" id="Phobius"/>
    </source>
</evidence>
<feature type="transmembrane region" description="Helical" evidence="6">
    <location>
        <begin position="856"/>
        <end position="875"/>
    </location>
</feature>
<feature type="domain" description="Amino acid permease/ SLC12A" evidence="7">
    <location>
        <begin position="343"/>
        <end position="881"/>
    </location>
</feature>
<protein>
    <recommendedName>
        <fullName evidence="7">Amino acid permease/ SLC12A domain-containing protein</fullName>
    </recommendedName>
</protein>
<sequence>MDNDLFPSINNNGLIINKQNASSNSSLSEDNGVSSENVSEHNIEYEYGLNREAPGLFPPLKSLNKSKSKDNSIGSYETSTNSYKNMSTETESQETSDRNKYKNIDFKTFQMRILERLPKDYEHQMVNDKFFLVRMYTLNPCVQFDDFNSYEKYLSLEDKLRDYLSNLNDGQPGEMAEYNTKDYSTSEDNTTGLNIPIIAEEGLNDLYLYSREPDIRFFKKLKSNKRQMKLISGITKKFFKRKPNSVDHKHEKIGSGPPTIILDDTLSLINDKNDNRIDEKMYATSDFISNADNCVGNEIPLMNFRTTVLNSNAEKKEHGKEEVGHGSTKKKEYGLQRKLRMRHLQMLSIGASIGIGLFLQSGKAISIAGGFGAFLGFFISATLITSTLLCFGEIVALLPVNTGVPGILNRFLNPSLSFSVSWVYLISYCLSVPSEILASSLLLGYFENVERFMNDSKGNLVLILFLFTSFIIFINLMDVRVYAEFEYITSTIKIIVIVGMIIFMIILNVGAVKTSKTSSSYLGFRYWNPKKDIKSEPSITFGCFRPTFDLKDVGFGARNGVKGVGGVILQIIASSTVALYSYIGTEIGYVGAAESSVQLRRSITSVAKRIYIRVIVFYLVSVFLIALLIYSGDPRLLRYRNDGYTLNNKSVQEQIQRVLSALHLDTCRDIGSTKDSNIQDTAMQSPWIVVLSNFGLCKLAKVIDSLFVAIGLCAASSQLYVSSRILHSMSIQDKAPRIFSKCNKYGVPYVSVLSCGCFGYLSLLGIHNKSLISLNRMVQMGTQGAVIMWFFMNVAFLRFYYAVKRRPDLLDRDSKEYPYRSPFQPFTAYYGAAATLCLFLLSGFSNFVLWNTTDFIVDYLSVLILFVLYIAYQVIMKPKVFWNIEDIDLDTGRKELDRQIWKENQEYMPNFKEVLKKVLSYV</sequence>
<dbReference type="AlphaFoldDB" id="A0A1L0B063"/>
<evidence type="ECO:0000256" key="2">
    <source>
        <dbReference type="ARBA" id="ARBA00022692"/>
    </source>
</evidence>
<comment type="subcellular location">
    <subcellularLocation>
        <location evidence="1">Membrane</location>
        <topology evidence="1">Multi-pass membrane protein</topology>
    </subcellularLocation>
</comment>